<organism evidence="2">
    <name type="scientific">Anthurium amnicola</name>
    <dbReference type="NCBI Taxonomy" id="1678845"/>
    <lineage>
        <taxon>Eukaryota</taxon>
        <taxon>Viridiplantae</taxon>
        <taxon>Streptophyta</taxon>
        <taxon>Embryophyta</taxon>
        <taxon>Tracheophyta</taxon>
        <taxon>Spermatophyta</taxon>
        <taxon>Magnoliopsida</taxon>
        <taxon>Liliopsida</taxon>
        <taxon>Araceae</taxon>
        <taxon>Pothoideae</taxon>
        <taxon>Potheae</taxon>
        <taxon>Anthurium</taxon>
    </lineage>
</organism>
<dbReference type="PANTHER" id="PTHR31963">
    <property type="entry name" value="RAS GUANINE NUCLEOTIDE EXCHANGE FACTOR K"/>
    <property type="match status" value="1"/>
</dbReference>
<dbReference type="AlphaFoldDB" id="A0A1D1YEC1"/>
<gene>
    <name evidence="2" type="ORF">g.126743</name>
</gene>
<keyword evidence="1" id="KW-0472">Membrane</keyword>
<evidence type="ECO:0000256" key="1">
    <source>
        <dbReference type="SAM" id="Phobius"/>
    </source>
</evidence>
<proteinExistence type="predicted"/>
<dbReference type="InterPro" id="IPR021924">
    <property type="entry name" value="DUF3537"/>
</dbReference>
<reference evidence="2" key="1">
    <citation type="submission" date="2015-07" db="EMBL/GenBank/DDBJ databases">
        <title>Transcriptome Assembly of Anthurium amnicola.</title>
        <authorList>
            <person name="Suzuki J."/>
        </authorList>
    </citation>
    <scope>NUCLEOTIDE SEQUENCE</scope>
</reference>
<dbReference type="PANTHER" id="PTHR31963:SF2">
    <property type="entry name" value="ZINC FINGER CONSTANS-LIKE PROTEIN (DUF3537)"/>
    <property type="match status" value="1"/>
</dbReference>
<keyword evidence="1" id="KW-1133">Transmembrane helix</keyword>
<evidence type="ECO:0000313" key="2">
    <source>
        <dbReference type="EMBL" id="JAT52964.1"/>
    </source>
</evidence>
<name>A0A1D1YEC1_9ARAE</name>
<accession>A0A1D1YEC1</accession>
<feature type="transmembrane region" description="Helical" evidence="1">
    <location>
        <begin position="262"/>
        <end position="280"/>
    </location>
</feature>
<sequence>MDNPIKLHAELPGPETRLLGAPAAGLDRAIKHLETFFRLLGFYQHPLPRLLFSWALFLLLGVSVPLVNFLLSSCSSGAGAGGWSPIVEFDACVMASQASLAAVSLLCVSHNLRKYGVRKLLFVGKCYEGLDGLHGQYVDRIKVCAAIQVIGIVICLNAATRISHRAQSLASLASRWHVLATCRSSNDSEKIVNVNCKLDISSVNQATTDHPGEGIKSSDIAMQGKEKFLTFASLQYQRQALVMYLQSNNNGITIYGWAVDRGLINTIFAIELSLLLFVFGRTL</sequence>
<feature type="transmembrane region" description="Helical" evidence="1">
    <location>
        <begin position="51"/>
        <end position="71"/>
    </location>
</feature>
<dbReference type="EMBL" id="GDJX01014972">
    <property type="protein sequence ID" value="JAT52964.1"/>
    <property type="molecule type" value="Transcribed_RNA"/>
</dbReference>
<dbReference type="Pfam" id="PF12056">
    <property type="entry name" value="DUF3537"/>
    <property type="match status" value="1"/>
</dbReference>
<protein>
    <submittedName>
        <fullName evidence="2">Uncharacterized protein</fullName>
    </submittedName>
</protein>
<keyword evidence="1" id="KW-0812">Transmembrane</keyword>